<feature type="domain" description="PPM-type phosphatase" evidence="1">
    <location>
        <begin position="13"/>
        <end position="244"/>
    </location>
</feature>
<dbReference type="InterPro" id="IPR015655">
    <property type="entry name" value="PP2C"/>
</dbReference>
<dbReference type="PROSITE" id="PS51746">
    <property type="entry name" value="PPM_2"/>
    <property type="match status" value="1"/>
</dbReference>
<accession>A0A501WMJ0</accession>
<dbReference type="RefSeq" id="WP_140455625.1">
    <property type="nucleotide sequence ID" value="NZ_VFRP01000024.1"/>
</dbReference>
<dbReference type="GO" id="GO:0004722">
    <property type="term" value="F:protein serine/threonine phosphatase activity"/>
    <property type="evidence" value="ECO:0007669"/>
    <property type="project" value="InterPro"/>
</dbReference>
<evidence type="ECO:0000313" key="3">
    <source>
        <dbReference type="Proteomes" id="UP000319255"/>
    </source>
</evidence>
<reference evidence="2 3" key="1">
    <citation type="submission" date="2019-06" db="EMBL/GenBank/DDBJ databases">
        <title>A novel bacterium of genus Amaricoccus, isolated from marine sediment.</title>
        <authorList>
            <person name="Huang H."/>
            <person name="Mo K."/>
            <person name="Hu Y."/>
        </authorList>
    </citation>
    <scope>NUCLEOTIDE SEQUENCE [LARGE SCALE GENOMIC DNA]</scope>
    <source>
        <strain evidence="2 3">HB172011</strain>
    </source>
</reference>
<dbReference type="AlphaFoldDB" id="A0A501WMJ0"/>
<dbReference type="OrthoDB" id="9801841at2"/>
<name>A0A501WMJ0_9RHOB</name>
<dbReference type="InterPro" id="IPR001932">
    <property type="entry name" value="PPM-type_phosphatase-like_dom"/>
</dbReference>
<organism evidence="2 3">
    <name type="scientific">Amaricoccus solimangrovi</name>
    <dbReference type="NCBI Taxonomy" id="2589815"/>
    <lineage>
        <taxon>Bacteria</taxon>
        <taxon>Pseudomonadati</taxon>
        <taxon>Pseudomonadota</taxon>
        <taxon>Alphaproteobacteria</taxon>
        <taxon>Rhodobacterales</taxon>
        <taxon>Paracoccaceae</taxon>
        <taxon>Amaricoccus</taxon>
    </lineage>
</organism>
<dbReference type="CDD" id="cd00143">
    <property type="entry name" value="PP2Cc"/>
    <property type="match status" value="1"/>
</dbReference>
<dbReference type="SMART" id="SM00331">
    <property type="entry name" value="PP2C_SIG"/>
    <property type="match status" value="1"/>
</dbReference>
<proteinExistence type="predicted"/>
<evidence type="ECO:0000313" key="2">
    <source>
        <dbReference type="EMBL" id="TPE48201.1"/>
    </source>
</evidence>
<gene>
    <name evidence="2" type="ORF">FJM51_18565</name>
</gene>
<comment type="caution">
    <text evidence="2">The sequence shown here is derived from an EMBL/GenBank/DDBJ whole genome shotgun (WGS) entry which is preliminary data.</text>
</comment>
<keyword evidence="3" id="KW-1185">Reference proteome</keyword>
<dbReference type="SMART" id="SM00332">
    <property type="entry name" value="PP2Cc"/>
    <property type="match status" value="1"/>
</dbReference>
<dbReference type="PANTHER" id="PTHR47992">
    <property type="entry name" value="PROTEIN PHOSPHATASE"/>
    <property type="match status" value="1"/>
</dbReference>
<dbReference type="EMBL" id="VFRP01000024">
    <property type="protein sequence ID" value="TPE48201.1"/>
    <property type="molecule type" value="Genomic_DNA"/>
</dbReference>
<protein>
    <submittedName>
        <fullName evidence="2">Serine/threonine-protein phosphatase</fullName>
    </submittedName>
</protein>
<dbReference type="Proteomes" id="UP000319255">
    <property type="component" value="Unassembled WGS sequence"/>
</dbReference>
<sequence>MSGAALPGASRLRISGAGLSHRGLVREVNEDALLTDPTGVLWAVADGMGGHGHGDLAADLTVDALARLPHGDAGRDELDRALREAHADVRARARRDGLGEIGATVVALMIQGARAIVAWAGDSRAYLLRDGALSRITRDHSLVQELVDQGALDPAEADHHPQSNVVTRAIGSGAEATPEFTDLELRGGDGLLLCSDGLTRCAGEPEIAGLMAAAPDPERACQALVELALTRGAPDNVSVVVVRVAEA</sequence>
<dbReference type="SUPFAM" id="SSF81606">
    <property type="entry name" value="PP2C-like"/>
    <property type="match status" value="1"/>
</dbReference>
<dbReference type="Pfam" id="PF13672">
    <property type="entry name" value="PP2C_2"/>
    <property type="match status" value="1"/>
</dbReference>
<dbReference type="InterPro" id="IPR036457">
    <property type="entry name" value="PPM-type-like_dom_sf"/>
</dbReference>
<evidence type="ECO:0000259" key="1">
    <source>
        <dbReference type="PROSITE" id="PS51746"/>
    </source>
</evidence>
<dbReference type="Gene3D" id="3.60.40.10">
    <property type="entry name" value="PPM-type phosphatase domain"/>
    <property type="match status" value="1"/>
</dbReference>